<reference evidence="1" key="1">
    <citation type="submission" date="2019-10" db="EMBL/GenBank/DDBJ databases">
        <authorList>
            <consortium name="DOE Joint Genome Institute"/>
            <person name="Kuo A."/>
            <person name="Miyauchi S."/>
            <person name="Kiss E."/>
            <person name="Drula E."/>
            <person name="Kohler A."/>
            <person name="Sanchez-Garcia M."/>
            <person name="Andreopoulos B."/>
            <person name="Barry K.W."/>
            <person name="Bonito G."/>
            <person name="Buee M."/>
            <person name="Carver A."/>
            <person name="Chen C."/>
            <person name="Cichocki N."/>
            <person name="Clum A."/>
            <person name="Culley D."/>
            <person name="Crous P.W."/>
            <person name="Fauchery L."/>
            <person name="Girlanda M."/>
            <person name="Hayes R."/>
            <person name="Keri Z."/>
            <person name="Labutti K."/>
            <person name="Lipzen A."/>
            <person name="Lombard V."/>
            <person name="Magnuson J."/>
            <person name="Maillard F."/>
            <person name="Morin E."/>
            <person name="Murat C."/>
            <person name="Nolan M."/>
            <person name="Ohm R."/>
            <person name="Pangilinan J."/>
            <person name="Pereira M."/>
            <person name="Perotto S."/>
            <person name="Peter M."/>
            <person name="Riley R."/>
            <person name="Sitrit Y."/>
            <person name="Stielow B."/>
            <person name="Szollosi G."/>
            <person name="Zifcakova L."/>
            <person name="Stursova M."/>
            <person name="Spatafora J.W."/>
            <person name="Tedersoo L."/>
            <person name="Vaario L.-M."/>
            <person name="Yamada A."/>
            <person name="Yan M."/>
            <person name="Wang P."/>
            <person name="Xu J."/>
            <person name="Bruns T."/>
            <person name="Baldrian P."/>
            <person name="Vilgalys R."/>
            <person name="Henrissat B."/>
            <person name="Grigoriev I.V."/>
            <person name="Hibbett D."/>
            <person name="Nagy L.G."/>
            <person name="Martin F.M."/>
        </authorList>
    </citation>
    <scope>NUCLEOTIDE SEQUENCE</scope>
    <source>
        <strain evidence="1">P2</strain>
    </source>
</reference>
<dbReference type="EMBL" id="MU117961">
    <property type="protein sequence ID" value="KAF9654172.1"/>
    <property type="molecule type" value="Genomic_DNA"/>
</dbReference>
<dbReference type="Proteomes" id="UP000886501">
    <property type="component" value="Unassembled WGS sequence"/>
</dbReference>
<reference evidence="1" key="2">
    <citation type="journal article" date="2020" name="Nat. Commun.">
        <title>Large-scale genome sequencing of mycorrhizal fungi provides insights into the early evolution of symbiotic traits.</title>
        <authorList>
            <person name="Miyauchi S."/>
            <person name="Kiss E."/>
            <person name="Kuo A."/>
            <person name="Drula E."/>
            <person name="Kohler A."/>
            <person name="Sanchez-Garcia M."/>
            <person name="Morin E."/>
            <person name="Andreopoulos B."/>
            <person name="Barry K.W."/>
            <person name="Bonito G."/>
            <person name="Buee M."/>
            <person name="Carver A."/>
            <person name="Chen C."/>
            <person name="Cichocki N."/>
            <person name="Clum A."/>
            <person name="Culley D."/>
            <person name="Crous P.W."/>
            <person name="Fauchery L."/>
            <person name="Girlanda M."/>
            <person name="Hayes R.D."/>
            <person name="Keri Z."/>
            <person name="LaButti K."/>
            <person name="Lipzen A."/>
            <person name="Lombard V."/>
            <person name="Magnuson J."/>
            <person name="Maillard F."/>
            <person name="Murat C."/>
            <person name="Nolan M."/>
            <person name="Ohm R.A."/>
            <person name="Pangilinan J."/>
            <person name="Pereira M.F."/>
            <person name="Perotto S."/>
            <person name="Peter M."/>
            <person name="Pfister S."/>
            <person name="Riley R."/>
            <person name="Sitrit Y."/>
            <person name="Stielow J.B."/>
            <person name="Szollosi G."/>
            <person name="Zifcakova L."/>
            <person name="Stursova M."/>
            <person name="Spatafora J.W."/>
            <person name="Tedersoo L."/>
            <person name="Vaario L.M."/>
            <person name="Yamada A."/>
            <person name="Yan M."/>
            <person name="Wang P."/>
            <person name="Xu J."/>
            <person name="Bruns T."/>
            <person name="Baldrian P."/>
            <person name="Vilgalys R."/>
            <person name="Dunand C."/>
            <person name="Henrissat B."/>
            <person name="Grigoriev I.V."/>
            <person name="Hibbett D."/>
            <person name="Nagy L.G."/>
            <person name="Martin F.M."/>
        </authorList>
    </citation>
    <scope>NUCLEOTIDE SEQUENCE</scope>
    <source>
        <strain evidence="1">P2</strain>
    </source>
</reference>
<gene>
    <name evidence="1" type="ORF">BDM02DRAFT_3264736</name>
</gene>
<evidence type="ECO:0000313" key="2">
    <source>
        <dbReference type="Proteomes" id="UP000886501"/>
    </source>
</evidence>
<accession>A0ACB6ZXA4</accession>
<proteinExistence type="predicted"/>
<comment type="caution">
    <text evidence="1">The sequence shown here is derived from an EMBL/GenBank/DDBJ whole genome shotgun (WGS) entry which is preliminary data.</text>
</comment>
<name>A0ACB6ZXA4_THEGA</name>
<protein>
    <submittedName>
        <fullName evidence="1">Ras GEF</fullName>
    </submittedName>
</protein>
<keyword evidence="2" id="KW-1185">Reference proteome</keyword>
<evidence type="ECO:0000313" key="1">
    <source>
        <dbReference type="EMBL" id="KAF9654172.1"/>
    </source>
</evidence>
<sequence>MKGNARLRSSLRLSINASPYHLQVQPFNAPDSASPHSPSFFAGSSKTSPGSQGYRICYALCLHDYFSDDPTHLSFNRNEILEIIAQEETGWWAAMRPGEDKVGWISSAFVEPLVDSVAERLLGVPVSSRSYEYEIIFAPTLASARSLEAYDLASPASQLSFTKRDSWLPAIGKKPPPLSLPTVVEPYGESNDPDGEGQLIDSASSYTSATLWPSPDSSPKVPPSPATLLPVPIVRTMFGSVNSPIPVSPRPFSVLVNNDSPVDVHHHRSRSETLPATLGSRHLRRRPMLLDDRSHLSRLSTLIESNDLTEIDNFSKSPVVTESFDAFHRVALRSPALRTGRVKTPIRETMQPLPSATFPSGSGQAGKKTRTAPTWFLRPTYDDDDINLDYDGTVKAGTLPALVERLTLDYLKPPHEIKFRHAFLTTFRSFTTADMVFDQLVGRFKMAPPVYLSEDEFGEWKEKKQRSTQQRVLTLFTVWLEDHNLIKEDPHIVPRLQGFLQSIVDPHPLAIPAILIIGAIERLSHVPLAPLTPLTPAHTPKRRKQPKFPTTELVKMDTQEVAQQLTLIEHRLYAKIRVQECWEWGRAGGPLHDFMSTHDKLASWVKMSILNLRHVAKRAEMVDFWITCAEKCRVINNISSMHAIINAVSSHVISRLDQTWAHVTQAAVLDSILTFSNPANRFVTYRAAIRACQGPCVPYIGMWLTEIAQINDSYPDTVPSNNRDLATSSLINFSKRAKWFDILEQMLRFQNKPYMFMEVPHTMGYIEGNLVNAMGLSPEFLQAKSREIAHQEMV</sequence>
<organism evidence="1 2">
    <name type="scientific">Thelephora ganbajun</name>
    <name type="common">Ganba fungus</name>
    <dbReference type="NCBI Taxonomy" id="370292"/>
    <lineage>
        <taxon>Eukaryota</taxon>
        <taxon>Fungi</taxon>
        <taxon>Dikarya</taxon>
        <taxon>Basidiomycota</taxon>
        <taxon>Agaricomycotina</taxon>
        <taxon>Agaricomycetes</taxon>
        <taxon>Thelephorales</taxon>
        <taxon>Thelephoraceae</taxon>
        <taxon>Thelephora</taxon>
    </lineage>
</organism>